<proteinExistence type="predicted"/>
<evidence type="ECO:0000313" key="4">
    <source>
        <dbReference type="WBParaSite" id="Gr19_v10_g6972.t1"/>
    </source>
</evidence>
<reference evidence="4" key="1">
    <citation type="submission" date="2022-11" db="UniProtKB">
        <authorList>
            <consortium name="WormBaseParasite"/>
        </authorList>
    </citation>
    <scope>IDENTIFICATION</scope>
</reference>
<feature type="chain" id="PRO_5036988392" evidence="2">
    <location>
        <begin position="33"/>
        <end position="147"/>
    </location>
</feature>
<keyword evidence="3" id="KW-1185">Reference proteome</keyword>
<organism evidence="3 4">
    <name type="scientific">Globodera rostochiensis</name>
    <name type="common">Golden nematode worm</name>
    <name type="synonym">Heterodera rostochiensis</name>
    <dbReference type="NCBI Taxonomy" id="31243"/>
    <lineage>
        <taxon>Eukaryota</taxon>
        <taxon>Metazoa</taxon>
        <taxon>Ecdysozoa</taxon>
        <taxon>Nematoda</taxon>
        <taxon>Chromadorea</taxon>
        <taxon>Rhabditida</taxon>
        <taxon>Tylenchina</taxon>
        <taxon>Tylenchomorpha</taxon>
        <taxon>Tylenchoidea</taxon>
        <taxon>Heteroderidae</taxon>
        <taxon>Heteroderinae</taxon>
        <taxon>Globodera</taxon>
    </lineage>
</organism>
<evidence type="ECO:0000313" key="3">
    <source>
        <dbReference type="Proteomes" id="UP000887572"/>
    </source>
</evidence>
<feature type="region of interest" description="Disordered" evidence="1">
    <location>
        <begin position="78"/>
        <end position="115"/>
    </location>
</feature>
<dbReference type="AlphaFoldDB" id="A0A914I647"/>
<keyword evidence="2" id="KW-0732">Signal</keyword>
<sequence>MCRRPLPTAAVQLLLFCFFSALLLFLPSQGNALTCGLVQRTESKVEAETHQQECRSHQIVCYMASCSADLGPSDFPSSITTKGPPVPSTTTTTTTTTTTKRSRTTKSDGGKKSGGGRLIVKPHLVFSLQMIIGFVPAMFVGLNGSTA</sequence>
<accession>A0A914I647</accession>
<feature type="signal peptide" evidence="2">
    <location>
        <begin position="1"/>
        <end position="32"/>
    </location>
</feature>
<dbReference type="WBParaSite" id="Gr19_v10_g6972.t1">
    <property type="protein sequence ID" value="Gr19_v10_g6972.t1"/>
    <property type="gene ID" value="Gr19_v10_g6972"/>
</dbReference>
<dbReference type="Proteomes" id="UP000887572">
    <property type="component" value="Unplaced"/>
</dbReference>
<name>A0A914I647_GLORO</name>
<protein>
    <submittedName>
        <fullName evidence="4">Uncharacterized protein</fullName>
    </submittedName>
</protein>
<evidence type="ECO:0000256" key="2">
    <source>
        <dbReference type="SAM" id="SignalP"/>
    </source>
</evidence>
<feature type="compositionally biased region" description="Low complexity" evidence="1">
    <location>
        <begin position="80"/>
        <end position="99"/>
    </location>
</feature>
<evidence type="ECO:0000256" key="1">
    <source>
        <dbReference type="SAM" id="MobiDB-lite"/>
    </source>
</evidence>